<name>A0A840NWT7_9ACTN</name>
<protein>
    <submittedName>
        <fullName evidence="1">Uncharacterized protein</fullName>
    </submittedName>
</protein>
<proteinExistence type="predicted"/>
<sequence>MHRSPYETWAEIEHMDEFTVLPEHIAILRRAHITWVGDEWSGAPGMNHKRPLGNSDHYDDLAEIVDGRTDNQHHSSDKARYDRLFAECTLALQIVLETGSFQPGRYVLRGLPARWHFVE</sequence>
<dbReference type="AlphaFoldDB" id="A0A840NWT7"/>
<evidence type="ECO:0000313" key="2">
    <source>
        <dbReference type="Proteomes" id="UP000578449"/>
    </source>
</evidence>
<gene>
    <name evidence="1" type="ORF">HNP84_000344</name>
</gene>
<reference evidence="1 2" key="1">
    <citation type="submission" date="2020-08" db="EMBL/GenBank/DDBJ databases">
        <title>Genomic Encyclopedia of Type Strains, Phase IV (KMG-IV): sequencing the most valuable type-strain genomes for metagenomic binning, comparative biology and taxonomic classification.</title>
        <authorList>
            <person name="Goeker M."/>
        </authorList>
    </citation>
    <scope>NUCLEOTIDE SEQUENCE [LARGE SCALE GENOMIC DNA]</scope>
    <source>
        <strain evidence="1 2">DSM 45615</strain>
    </source>
</reference>
<organism evidence="1 2">
    <name type="scientific">Thermocatellispora tengchongensis</name>
    <dbReference type="NCBI Taxonomy" id="1073253"/>
    <lineage>
        <taxon>Bacteria</taxon>
        <taxon>Bacillati</taxon>
        <taxon>Actinomycetota</taxon>
        <taxon>Actinomycetes</taxon>
        <taxon>Streptosporangiales</taxon>
        <taxon>Streptosporangiaceae</taxon>
        <taxon>Thermocatellispora</taxon>
    </lineage>
</organism>
<dbReference type="EMBL" id="JACHGN010000001">
    <property type="protein sequence ID" value="MBB5130656.1"/>
    <property type="molecule type" value="Genomic_DNA"/>
</dbReference>
<dbReference type="RefSeq" id="WP_185047514.1">
    <property type="nucleotide sequence ID" value="NZ_BAABIX010000006.1"/>
</dbReference>
<evidence type="ECO:0000313" key="1">
    <source>
        <dbReference type="EMBL" id="MBB5130656.1"/>
    </source>
</evidence>
<accession>A0A840NWT7</accession>
<keyword evidence="2" id="KW-1185">Reference proteome</keyword>
<dbReference type="Proteomes" id="UP000578449">
    <property type="component" value="Unassembled WGS sequence"/>
</dbReference>
<comment type="caution">
    <text evidence="1">The sequence shown here is derived from an EMBL/GenBank/DDBJ whole genome shotgun (WGS) entry which is preliminary data.</text>
</comment>